<accession>A0A9P4UNA8</accession>
<organism evidence="1 2">
    <name type="scientific">Polychaeton citri CBS 116435</name>
    <dbReference type="NCBI Taxonomy" id="1314669"/>
    <lineage>
        <taxon>Eukaryota</taxon>
        <taxon>Fungi</taxon>
        <taxon>Dikarya</taxon>
        <taxon>Ascomycota</taxon>
        <taxon>Pezizomycotina</taxon>
        <taxon>Dothideomycetes</taxon>
        <taxon>Dothideomycetidae</taxon>
        <taxon>Capnodiales</taxon>
        <taxon>Capnodiaceae</taxon>
        <taxon>Polychaeton</taxon>
    </lineage>
</organism>
<dbReference type="AlphaFoldDB" id="A0A9P4UNA8"/>
<dbReference type="EMBL" id="MU003784">
    <property type="protein sequence ID" value="KAF2722157.1"/>
    <property type="molecule type" value="Genomic_DNA"/>
</dbReference>
<reference evidence="1" key="1">
    <citation type="journal article" date="2020" name="Stud. Mycol.">
        <title>101 Dothideomycetes genomes: a test case for predicting lifestyles and emergence of pathogens.</title>
        <authorList>
            <person name="Haridas S."/>
            <person name="Albert R."/>
            <person name="Binder M."/>
            <person name="Bloem J."/>
            <person name="Labutti K."/>
            <person name="Salamov A."/>
            <person name="Andreopoulos B."/>
            <person name="Baker S."/>
            <person name="Barry K."/>
            <person name="Bills G."/>
            <person name="Bluhm B."/>
            <person name="Cannon C."/>
            <person name="Castanera R."/>
            <person name="Culley D."/>
            <person name="Daum C."/>
            <person name="Ezra D."/>
            <person name="Gonzalez J."/>
            <person name="Henrissat B."/>
            <person name="Kuo A."/>
            <person name="Liang C."/>
            <person name="Lipzen A."/>
            <person name="Lutzoni F."/>
            <person name="Magnuson J."/>
            <person name="Mondo S."/>
            <person name="Nolan M."/>
            <person name="Ohm R."/>
            <person name="Pangilinan J."/>
            <person name="Park H.-J."/>
            <person name="Ramirez L."/>
            <person name="Alfaro M."/>
            <person name="Sun H."/>
            <person name="Tritt A."/>
            <person name="Yoshinaga Y."/>
            <person name="Zwiers L.-H."/>
            <person name="Turgeon B."/>
            <person name="Goodwin S."/>
            <person name="Spatafora J."/>
            <person name="Crous P."/>
            <person name="Grigoriev I."/>
        </authorList>
    </citation>
    <scope>NUCLEOTIDE SEQUENCE</scope>
    <source>
        <strain evidence="1">CBS 116435</strain>
    </source>
</reference>
<protein>
    <submittedName>
        <fullName evidence="1">Uncharacterized protein</fullName>
    </submittedName>
</protein>
<proteinExistence type="predicted"/>
<keyword evidence="2" id="KW-1185">Reference proteome</keyword>
<dbReference type="Proteomes" id="UP000799441">
    <property type="component" value="Unassembled WGS sequence"/>
</dbReference>
<comment type="caution">
    <text evidence="1">The sequence shown here is derived from an EMBL/GenBank/DDBJ whole genome shotgun (WGS) entry which is preliminary data.</text>
</comment>
<evidence type="ECO:0000313" key="2">
    <source>
        <dbReference type="Proteomes" id="UP000799441"/>
    </source>
</evidence>
<sequence>MSAFPSTAQSTPAIVASSGWNGPVKRLWTVDYLVYRWSQFLHRRHSSLIWQCQGPDLPGVFTCDGNGVQYHSHPCPIADSDLYAMVRNSNNHTIQQQTRGVLGRLVMPMIPPGATGCIVSLPQPAAGMKPPPPQLQHPRLTGVPTRRMQVAEKPLCLRRSSVSCCPTLAAGGRPYLVTRSEVLRTAYAFMR</sequence>
<name>A0A9P4UNA8_9PEZI</name>
<evidence type="ECO:0000313" key="1">
    <source>
        <dbReference type="EMBL" id="KAF2722157.1"/>
    </source>
</evidence>
<gene>
    <name evidence="1" type="ORF">K431DRAFT_56895</name>
</gene>